<dbReference type="EMBL" id="MU629446">
    <property type="protein sequence ID" value="KAJ1257028.1"/>
    <property type="molecule type" value="Genomic_DNA"/>
</dbReference>
<evidence type="ECO:0000313" key="3">
    <source>
        <dbReference type="Proteomes" id="UP001164776"/>
    </source>
</evidence>
<keyword evidence="1" id="KW-0472">Membrane</keyword>
<accession>A0A9W7XEA6</accession>
<protein>
    <submittedName>
        <fullName evidence="2">Uncharacterized protein</fullName>
    </submittedName>
</protein>
<dbReference type="Proteomes" id="UP001164776">
    <property type="component" value="Unassembled WGS sequence"/>
</dbReference>
<sequence length="129" mass="14926">MYEWFDTCSIRVGKRHGRPARSARLKLVRWHGLRKGVCESSAVVPHVINHLIFLSISFKIHFINTMRVSVRVGCVRLFVRCMCVGVLSVHVCMCSICLHLSTLCVWLLGWVFVKIHSAKFIHTYVHVYM</sequence>
<keyword evidence="3" id="KW-1185">Reference proteome</keyword>
<keyword evidence="1" id="KW-1133">Transmembrane helix</keyword>
<evidence type="ECO:0000256" key="1">
    <source>
        <dbReference type="SAM" id="Phobius"/>
    </source>
</evidence>
<evidence type="ECO:0000313" key="2">
    <source>
        <dbReference type="EMBL" id="KAJ1257028.1"/>
    </source>
</evidence>
<reference evidence="2 3" key="1">
    <citation type="submission" date="2022-10" db="EMBL/GenBank/DDBJ databases">
        <title>WGS assembly of Paspalum vaginatum 540-79.</title>
        <authorList>
            <person name="Sun G."/>
            <person name="Wase N."/>
            <person name="Shu S."/>
            <person name="Jenkins J."/>
            <person name="Zhou B."/>
            <person name="Torres-Rodriguez J."/>
            <person name="Chen C."/>
            <person name="Sandor L."/>
            <person name="Plott C."/>
            <person name="Yoshinga Y."/>
            <person name="Daum C."/>
            <person name="Qi P."/>
            <person name="Barry K."/>
            <person name="Lipzen A."/>
            <person name="Berry L."/>
            <person name="Pedersen C."/>
            <person name="Gottilla T."/>
            <person name="Foltz A."/>
            <person name="Yu H."/>
            <person name="O'Malley R."/>
            <person name="Zhang C."/>
            <person name="Devos K."/>
            <person name="Sigmon B."/>
            <person name="Yu B."/>
            <person name="Obata T."/>
            <person name="Schmutz J."/>
            <person name="Schnable J."/>
        </authorList>
    </citation>
    <scope>NUCLEOTIDE SEQUENCE [LARGE SCALE GENOMIC DNA]</scope>
    <source>
        <strain evidence="3">cv. 540-79</strain>
    </source>
</reference>
<keyword evidence="1" id="KW-0812">Transmembrane</keyword>
<dbReference type="AlphaFoldDB" id="A0A9W7XEA6"/>
<name>A0A9W7XEA6_9POAL</name>
<organism evidence="2 3">
    <name type="scientific">Paspalum vaginatum</name>
    <name type="common">seashore paspalum</name>
    <dbReference type="NCBI Taxonomy" id="158149"/>
    <lineage>
        <taxon>Eukaryota</taxon>
        <taxon>Viridiplantae</taxon>
        <taxon>Streptophyta</taxon>
        <taxon>Embryophyta</taxon>
        <taxon>Tracheophyta</taxon>
        <taxon>Spermatophyta</taxon>
        <taxon>Magnoliopsida</taxon>
        <taxon>Liliopsida</taxon>
        <taxon>Poales</taxon>
        <taxon>Poaceae</taxon>
        <taxon>PACMAD clade</taxon>
        <taxon>Panicoideae</taxon>
        <taxon>Andropogonodae</taxon>
        <taxon>Paspaleae</taxon>
        <taxon>Paspalinae</taxon>
        <taxon>Paspalum</taxon>
    </lineage>
</organism>
<comment type="caution">
    <text evidence="2">The sequence shown here is derived from an EMBL/GenBank/DDBJ whole genome shotgun (WGS) entry which is preliminary data.</text>
</comment>
<feature type="transmembrane region" description="Helical" evidence="1">
    <location>
        <begin position="87"/>
        <end position="113"/>
    </location>
</feature>
<gene>
    <name evidence="2" type="ORF">BS78_K233500</name>
</gene>
<proteinExistence type="predicted"/>